<dbReference type="GO" id="GO:0006567">
    <property type="term" value="P:L-threonine catabolic process"/>
    <property type="evidence" value="ECO:0007669"/>
    <property type="project" value="TreeGrafter"/>
</dbReference>
<sequence length="412" mass="44117">MNPFGVMSLRPAQLCMLIPPPLPRAVVACSHPSVGISVAPFSLLPTPDHIKTMTAPRRVINFMSDTITCPTPGMRKAMAAAKVGDDVYGLDPTVKQLQKVVASMLGKEDAMFVPSGTMSNLIAIGTHCQRGDEVICGNKSHIFTYEGAGASAYMGVSLATLPNQPDGTIKLSDMARAVRADDIHYPRTSLVEIENTHNTCGGRVLPLSYIRDVEQFCKEHNLSLHVDGARLANASVASGVALEDLVKGADTVSFCLSKGLGAPMGSILAGPEEFIHRANRLRKSLGGGLRQSGIVAAGALYALEHQFDRLAEDHENAKTLAHGLSTIPGIEIDVDSVDTNMLFFKVSSDFKMDTPALVKKVAEEKGIVFGGYWRGEEIRAVTNLHVTSDDVEYTIASVRDILAASESNFQVA</sequence>
<dbReference type="PANTHER" id="PTHR48097">
    <property type="entry name" value="L-THREONINE ALDOLASE-RELATED"/>
    <property type="match status" value="1"/>
</dbReference>
<evidence type="ECO:0000256" key="2">
    <source>
        <dbReference type="ARBA" id="ARBA00006966"/>
    </source>
</evidence>
<protein>
    <submittedName>
        <fullName evidence="7">L-allo-threonine aldolase</fullName>
    </submittedName>
</protein>
<dbReference type="PIRSF" id="PIRSF017617">
    <property type="entry name" value="Thr_aldolase"/>
    <property type="match status" value="1"/>
</dbReference>
<evidence type="ECO:0000313" key="7">
    <source>
        <dbReference type="EMBL" id="KAK1947501.1"/>
    </source>
</evidence>
<dbReference type="InterPro" id="IPR023603">
    <property type="entry name" value="Low_specificity_L-TA-like"/>
</dbReference>
<gene>
    <name evidence="7" type="ORF">P3T76_001511</name>
</gene>
<dbReference type="FunFam" id="3.40.640.10:FF:000103">
    <property type="entry name" value="L-allo-threonine aldolase"/>
    <property type="match status" value="1"/>
</dbReference>
<dbReference type="Pfam" id="PF01212">
    <property type="entry name" value="Beta_elim_lyase"/>
    <property type="match status" value="1"/>
</dbReference>
<comment type="cofactor">
    <cofactor evidence="1">
        <name>pyridoxal 5'-phosphate</name>
        <dbReference type="ChEBI" id="CHEBI:597326"/>
    </cofactor>
</comment>
<dbReference type="NCBIfam" id="NF007825">
    <property type="entry name" value="PRK10534.1"/>
    <property type="match status" value="1"/>
</dbReference>
<dbReference type="PANTHER" id="PTHR48097:SF9">
    <property type="entry name" value="L-THREONINE ALDOLASE"/>
    <property type="match status" value="1"/>
</dbReference>
<dbReference type="EMBL" id="JASMQC010000002">
    <property type="protein sequence ID" value="KAK1947501.1"/>
    <property type="molecule type" value="Genomic_DNA"/>
</dbReference>
<keyword evidence="4" id="KW-0456">Lyase</keyword>
<reference evidence="7" key="1">
    <citation type="submission" date="2023-08" db="EMBL/GenBank/DDBJ databases">
        <title>Reference Genome Resource for the Citrus Pathogen Phytophthora citrophthora.</title>
        <authorList>
            <person name="Moller H."/>
            <person name="Coetzee B."/>
            <person name="Rose L.J."/>
            <person name="Van Niekerk J.M."/>
        </authorList>
    </citation>
    <scope>NUCLEOTIDE SEQUENCE</scope>
    <source>
        <strain evidence="7">STE-U-9442</strain>
    </source>
</reference>
<dbReference type="GO" id="GO:0008732">
    <property type="term" value="F:L-allo-threonine aldolase activity"/>
    <property type="evidence" value="ECO:0007669"/>
    <property type="project" value="TreeGrafter"/>
</dbReference>
<dbReference type="InterPro" id="IPR015421">
    <property type="entry name" value="PyrdxlP-dep_Trfase_major"/>
</dbReference>
<evidence type="ECO:0000256" key="5">
    <source>
        <dbReference type="PIRSR" id="PIRSR017617-1"/>
    </source>
</evidence>
<evidence type="ECO:0000259" key="6">
    <source>
        <dbReference type="Pfam" id="PF01212"/>
    </source>
</evidence>
<feature type="domain" description="Aromatic amino acid beta-eliminating lyase/threonine aldolase" evidence="6">
    <location>
        <begin position="62"/>
        <end position="345"/>
    </location>
</feature>
<dbReference type="NCBIfam" id="NF041359">
    <property type="entry name" value="GntG_guanitoxin"/>
    <property type="match status" value="1"/>
</dbReference>
<dbReference type="Gene3D" id="3.40.640.10">
    <property type="entry name" value="Type I PLP-dependent aspartate aminotransferase-like (Major domain)"/>
    <property type="match status" value="1"/>
</dbReference>
<evidence type="ECO:0000256" key="3">
    <source>
        <dbReference type="ARBA" id="ARBA00022898"/>
    </source>
</evidence>
<proteinExistence type="inferred from homology"/>
<evidence type="ECO:0000256" key="1">
    <source>
        <dbReference type="ARBA" id="ARBA00001933"/>
    </source>
</evidence>
<dbReference type="GO" id="GO:0006545">
    <property type="term" value="P:glycine biosynthetic process"/>
    <property type="evidence" value="ECO:0007669"/>
    <property type="project" value="TreeGrafter"/>
</dbReference>
<dbReference type="GO" id="GO:0005829">
    <property type="term" value="C:cytosol"/>
    <property type="evidence" value="ECO:0007669"/>
    <property type="project" value="TreeGrafter"/>
</dbReference>
<evidence type="ECO:0000313" key="8">
    <source>
        <dbReference type="Proteomes" id="UP001259832"/>
    </source>
</evidence>
<keyword evidence="8" id="KW-1185">Reference proteome</keyword>
<accession>A0AAD9GZI8</accession>
<dbReference type="Gene3D" id="3.90.1150.10">
    <property type="entry name" value="Aspartate Aminotransferase, domain 1"/>
    <property type="match status" value="1"/>
</dbReference>
<dbReference type="SUPFAM" id="SSF53383">
    <property type="entry name" value="PLP-dependent transferases"/>
    <property type="match status" value="1"/>
</dbReference>
<dbReference type="AlphaFoldDB" id="A0AAD9GZI8"/>
<dbReference type="InterPro" id="IPR015422">
    <property type="entry name" value="PyrdxlP-dep_Trfase_small"/>
</dbReference>
<comment type="caution">
    <text evidence="7">The sequence shown here is derived from an EMBL/GenBank/DDBJ whole genome shotgun (WGS) entry which is preliminary data.</text>
</comment>
<feature type="modified residue" description="N6-(pyridoxal phosphate)lysine" evidence="5">
    <location>
        <position position="258"/>
    </location>
</feature>
<comment type="similarity">
    <text evidence="2">Belongs to the threonine aldolase family.</text>
</comment>
<dbReference type="CDD" id="cd06502">
    <property type="entry name" value="TA_like"/>
    <property type="match status" value="1"/>
</dbReference>
<dbReference type="InterPro" id="IPR015424">
    <property type="entry name" value="PyrdxlP-dep_Trfase"/>
</dbReference>
<dbReference type="Proteomes" id="UP001259832">
    <property type="component" value="Unassembled WGS sequence"/>
</dbReference>
<organism evidence="7 8">
    <name type="scientific">Phytophthora citrophthora</name>
    <dbReference type="NCBI Taxonomy" id="4793"/>
    <lineage>
        <taxon>Eukaryota</taxon>
        <taxon>Sar</taxon>
        <taxon>Stramenopiles</taxon>
        <taxon>Oomycota</taxon>
        <taxon>Peronosporomycetes</taxon>
        <taxon>Peronosporales</taxon>
        <taxon>Peronosporaceae</taxon>
        <taxon>Phytophthora</taxon>
    </lineage>
</organism>
<dbReference type="InterPro" id="IPR001597">
    <property type="entry name" value="ArAA_b-elim_lyase/Thr_aldolase"/>
</dbReference>
<name>A0AAD9GZI8_9STRA</name>
<keyword evidence="3" id="KW-0663">Pyridoxal phosphate</keyword>
<evidence type="ECO:0000256" key="4">
    <source>
        <dbReference type="ARBA" id="ARBA00023239"/>
    </source>
</evidence>
<dbReference type="FunFam" id="3.90.1150.10:FF:000041">
    <property type="entry name" value="Low-specificity L-threonine aldolase"/>
    <property type="match status" value="1"/>
</dbReference>